<name>A0AA40CUC5_9PEZI</name>
<feature type="transmembrane region" description="Helical" evidence="2">
    <location>
        <begin position="354"/>
        <end position="376"/>
    </location>
</feature>
<gene>
    <name evidence="3" type="ORF">B0T16DRAFT_367034</name>
</gene>
<sequence length="439" mass="49267">MEDSSECITPNSPQSEKAAELEGGECPPAKLLEATEVWGSKTSGTTRTKALFFTTQNLLNWLAEDLKNDVSTGEALVMRVITVPKFMEQPWKCVPSLPISQITDRLGLQFACDYTLSCVAGVADLSPCATNTDTDIYALAHPKLTAIWSVQRHHHTLRPQTQLVAIASLVEQSKLRDLLRQSWDFNLASHPMFPALLCGQIMSGAVSATQNSLLEKLRSVEVQTGHHNSKSLVRPEALPVRESWERLSARMSGHERKLASTARKIDTAMELQDFVLQRSGATHDGREMIQHQTRLLRTQLGMQRRQNEFLLQHVKIQLTAVRISFPTGFSLRPRGIQLIQTRTARQMASSMRTLALVSLLFLPGSFVAAVFSTPLFNWEATGDADSGYIGVRTKPQFKLFWLITIPLTTLAFVLYIGWSLFQERRSPGWRFRRSRNGHV</sequence>
<organism evidence="3 4">
    <name type="scientific">Cercophora newfieldiana</name>
    <dbReference type="NCBI Taxonomy" id="92897"/>
    <lineage>
        <taxon>Eukaryota</taxon>
        <taxon>Fungi</taxon>
        <taxon>Dikarya</taxon>
        <taxon>Ascomycota</taxon>
        <taxon>Pezizomycotina</taxon>
        <taxon>Sordariomycetes</taxon>
        <taxon>Sordariomycetidae</taxon>
        <taxon>Sordariales</taxon>
        <taxon>Lasiosphaeriaceae</taxon>
        <taxon>Cercophora</taxon>
    </lineage>
</organism>
<reference evidence="3" key="1">
    <citation type="submission" date="2023-06" db="EMBL/GenBank/DDBJ databases">
        <title>Genome-scale phylogeny and comparative genomics of the fungal order Sordariales.</title>
        <authorList>
            <consortium name="Lawrence Berkeley National Laboratory"/>
            <person name="Hensen N."/>
            <person name="Bonometti L."/>
            <person name="Westerberg I."/>
            <person name="Brannstrom I.O."/>
            <person name="Guillou S."/>
            <person name="Cros-Aarteil S."/>
            <person name="Calhoun S."/>
            <person name="Haridas S."/>
            <person name="Kuo A."/>
            <person name="Mondo S."/>
            <person name="Pangilinan J."/>
            <person name="Riley R."/>
            <person name="Labutti K."/>
            <person name="Andreopoulos B."/>
            <person name="Lipzen A."/>
            <person name="Chen C."/>
            <person name="Yanf M."/>
            <person name="Daum C."/>
            <person name="Ng V."/>
            <person name="Clum A."/>
            <person name="Steindorff A."/>
            <person name="Ohm R."/>
            <person name="Martin F."/>
            <person name="Silar P."/>
            <person name="Natvig D."/>
            <person name="Lalanne C."/>
            <person name="Gautier V."/>
            <person name="Ament-Velasquez S.L."/>
            <person name="Kruys A."/>
            <person name="Hutchinson M.I."/>
            <person name="Powell A.J."/>
            <person name="Barry K."/>
            <person name="Miller A.N."/>
            <person name="Grigoriev I.V."/>
            <person name="Debuchy R."/>
            <person name="Gladieux P."/>
            <person name="Thoren M.H."/>
            <person name="Johannesson H."/>
        </authorList>
    </citation>
    <scope>NUCLEOTIDE SEQUENCE</scope>
    <source>
        <strain evidence="3">SMH2532-1</strain>
    </source>
</reference>
<dbReference type="Gene3D" id="1.20.58.340">
    <property type="entry name" value="Magnesium transport protein CorA, transmembrane region"/>
    <property type="match status" value="1"/>
</dbReference>
<feature type="compositionally biased region" description="Polar residues" evidence="1">
    <location>
        <begin position="1"/>
        <end position="15"/>
    </location>
</feature>
<dbReference type="AlphaFoldDB" id="A0AA40CUC5"/>
<keyword evidence="2" id="KW-0812">Transmembrane</keyword>
<keyword evidence="4" id="KW-1185">Reference proteome</keyword>
<dbReference type="EMBL" id="JAULSV010000002">
    <property type="protein sequence ID" value="KAK0651037.1"/>
    <property type="molecule type" value="Genomic_DNA"/>
</dbReference>
<evidence type="ECO:0000256" key="1">
    <source>
        <dbReference type="SAM" id="MobiDB-lite"/>
    </source>
</evidence>
<evidence type="ECO:0000313" key="3">
    <source>
        <dbReference type="EMBL" id="KAK0651037.1"/>
    </source>
</evidence>
<feature type="transmembrane region" description="Helical" evidence="2">
    <location>
        <begin position="399"/>
        <end position="421"/>
    </location>
</feature>
<keyword evidence="2" id="KW-0472">Membrane</keyword>
<evidence type="ECO:0000313" key="4">
    <source>
        <dbReference type="Proteomes" id="UP001174936"/>
    </source>
</evidence>
<evidence type="ECO:0000256" key="2">
    <source>
        <dbReference type="SAM" id="Phobius"/>
    </source>
</evidence>
<keyword evidence="2" id="KW-1133">Transmembrane helix</keyword>
<proteinExistence type="predicted"/>
<protein>
    <submittedName>
        <fullName evidence="3">Uncharacterized protein</fullName>
    </submittedName>
</protein>
<comment type="caution">
    <text evidence="3">The sequence shown here is derived from an EMBL/GenBank/DDBJ whole genome shotgun (WGS) entry which is preliminary data.</text>
</comment>
<accession>A0AA40CUC5</accession>
<dbReference type="Proteomes" id="UP001174936">
    <property type="component" value="Unassembled WGS sequence"/>
</dbReference>
<feature type="region of interest" description="Disordered" evidence="1">
    <location>
        <begin position="1"/>
        <end position="23"/>
    </location>
</feature>